<gene>
    <name evidence="8" type="ORF">SAMN05421829_106266</name>
</gene>
<evidence type="ECO:0000256" key="5">
    <source>
        <dbReference type="ARBA" id="ARBA00048470"/>
    </source>
</evidence>
<keyword evidence="1" id="KW-0456">Lyase</keyword>
<feature type="domain" description="Siroheme decarboxylase AsnC-like ligand binding" evidence="6">
    <location>
        <begin position="254"/>
        <end position="341"/>
    </location>
</feature>
<comment type="pathway">
    <text evidence="2">Porphyrin-containing compound metabolism.</text>
</comment>
<dbReference type="InterPro" id="IPR053953">
    <property type="entry name" value="NirdL-like_HTH"/>
</dbReference>
<evidence type="ECO:0000256" key="4">
    <source>
        <dbReference type="ARBA" id="ARBA00023471"/>
    </source>
</evidence>
<accession>A0A1N6VFS6</accession>
<comment type="similarity">
    <text evidence="3">Belongs to the Ahb/Nir family.</text>
</comment>
<evidence type="ECO:0000259" key="6">
    <source>
        <dbReference type="Pfam" id="PF17805"/>
    </source>
</evidence>
<dbReference type="Proteomes" id="UP000186819">
    <property type="component" value="Unassembled WGS sequence"/>
</dbReference>
<proteinExistence type="inferred from homology"/>
<dbReference type="PANTHER" id="PTHR43413">
    <property type="entry name" value="TRANSCRIPTIONAL REGULATOR, ASNC FAMILY"/>
    <property type="match status" value="1"/>
</dbReference>
<evidence type="ECO:0000256" key="1">
    <source>
        <dbReference type="ARBA" id="ARBA00023239"/>
    </source>
</evidence>
<dbReference type="Pfam" id="PF22451">
    <property type="entry name" value="NirdL-like_HTH"/>
    <property type="match status" value="2"/>
</dbReference>
<dbReference type="RefSeq" id="WP_170879088.1">
    <property type="nucleotide sequence ID" value="NZ_FTMD01000006.1"/>
</dbReference>
<feature type="domain" description="Siroheme decarboxylase AsnC-like ligand binding" evidence="6">
    <location>
        <begin position="84"/>
        <end position="158"/>
    </location>
</feature>
<dbReference type="Pfam" id="PF17805">
    <property type="entry name" value="AsnC_trans_reg2"/>
    <property type="match status" value="2"/>
</dbReference>
<evidence type="ECO:0000256" key="2">
    <source>
        <dbReference type="ARBA" id="ARBA00023444"/>
    </source>
</evidence>
<dbReference type="InterPro" id="IPR050684">
    <property type="entry name" value="HTH-Siroheme_Decarb"/>
</dbReference>
<comment type="catalytic activity">
    <reaction evidence="5">
        <text>siroheme + 2 H(+) = 12,18-didecarboxysiroheme + 2 CO2</text>
        <dbReference type="Rhea" id="RHEA:19093"/>
        <dbReference type="ChEBI" id="CHEBI:15378"/>
        <dbReference type="ChEBI" id="CHEBI:16526"/>
        <dbReference type="ChEBI" id="CHEBI:60052"/>
        <dbReference type="ChEBI" id="CHEBI:140497"/>
        <dbReference type="EC" id="4.1.1.111"/>
    </reaction>
</comment>
<reference evidence="9" key="1">
    <citation type="submission" date="2017-01" db="EMBL/GenBank/DDBJ databases">
        <authorList>
            <person name="Varghese N."/>
            <person name="Submissions S."/>
        </authorList>
    </citation>
    <scope>NUCLEOTIDE SEQUENCE [LARGE SCALE GENOMIC DNA]</scope>
    <source>
        <strain evidence="9">ATCC 51758</strain>
    </source>
</reference>
<evidence type="ECO:0000313" key="8">
    <source>
        <dbReference type="EMBL" id="SIQ76506.1"/>
    </source>
</evidence>
<organism evidence="8 9">
    <name type="scientific">Aromatoleum tolulyticum</name>
    <dbReference type="NCBI Taxonomy" id="34027"/>
    <lineage>
        <taxon>Bacteria</taxon>
        <taxon>Pseudomonadati</taxon>
        <taxon>Pseudomonadota</taxon>
        <taxon>Betaproteobacteria</taxon>
        <taxon>Rhodocyclales</taxon>
        <taxon>Rhodocyclaceae</taxon>
        <taxon>Aromatoleum</taxon>
    </lineage>
</organism>
<sequence length="353" mass="38227">MSCHGARIVDLAAAGVPGAAAGSGTFRLLNEYQRAFPLVSRPFAAIAAECGLGEDEALDALRAWQASGVVSRVGAVFAPRRIGASALAALAAPAERLEEIAARVSGVAEVNHNYQREHAYNLWFVVTAASPGRLREIVAGIEHDTGCPVIVLPLEEEFHIDLGFDLAGGGAARAARQESVAPAQPPAEEACALPGLERALMRALQEGLPLESRPFDALGRKAGISEGMVFELIERWLADGIVKRFGIVVRHHELGFRANAMCVWDVPDEEVSRLGRLLAAEPAVTLCYRRRRALPGWRYNLFCMIHGRSREAVSATRDDIAGRLGLDRWAHEVLFSCRRFKQQGACYLTDADA</sequence>
<keyword evidence="9" id="KW-1185">Reference proteome</keyword>
<evidence type="ECO:0000256" key="3">
    <source>
        <dbReference type="ARBA" id="ARBA00023457"/>
    </source>
</evidence>
<feature type="domain" description="Siroheme decarboxylase NirL-like HTH" evidence="7">
    <location>
        <begin position="27"/>
        <end position="70"/>
    </location>
</feature>
<evidence type="ECO:0000259" key="7">
    <source>
        <dbReference type="Pfam" id="PF22451"/>
    </source>
</evidence>
<dbReference type="PANTHER" id="PTHR43413:SF1">
    <property type="entry name" value="SIROHEME DECARBOXYLASE NIRL SUBUNIT"/>
    <property type="match status" value="1"/>
</dbReference>
<protein>
    <recommendedName>
        <fullName evidence="4">siroheme decarboxylase</fullName>
        <ecNumber evidence="4">4.1.1.111</ecNumber>
    </recommendedName>
</protein>
<evidence type="ECO:0000313" key="9">
    <source>
        <dbReference type="Proteomes" id="UP000186819"/>
    </source>
</evidence>
<dbReference type="EC" id="4.1.1.111" evidence="4"/>
<feature type="domain" description="Siroheme decarboxylase NirL-like HTH" evidence="7">
    <location>
        <begin position="197"/>
        <end position="242"/>
    </location>
</feature>
<dbReference type="InterPro" id="IPR040523">
    <property type="entry name" value="AsnC_trans_reg2"/>
</dbReference>
<dbReference type="STRING" id="34027.SAMN05421829_106266"/>
<dbReference type="AlphaFoldDB" id="A0A1N6VFS6"/>
<dbReference type="EMBL" id="FTMD01000006">
    <property type="protein sequence ID" value="SIQ76506.1"/>
    <property type="molecule type" value="Genomic_DNA"/>
</dbReference>
<name>A0A1N6VFS6_9RHOO</name>
<dbReference type="Gene3D" id="3.30.70.3460">
    <property type="match status" value="2"/>
</dbReference>
<dbReference type="GO" id="GO:0016829">
    <property type="term" value="F:lyase activity"/>
    <property type="evidence" value="ECO:0007669"/>
    <property type="project" value="UniProtKB-KW"/>
</dbReference>